<evidence type="ECO:0000256" key="1">
    <source>
        <dbReference type="ARBA" id="ARBA00005799"/>
    </source>
</evidence>
<feature type="compositionally biased region" description="Low complexity" evidence="4">
    <location>
        <begin position="372"/>
        <end position="382"/>
    </location>
</feature>
<dbReference type="RefSeq" id="WP_062265789.1">
    <property type="nucleotide sequence ID" value="NZ_LT158599.1"/>
</dbReference>
<feature type="compositionally biased region" description="Basic and acidic residues" evidence="4">
    <location>
        <begin position="348"/>
        <end position="367"/>
    </location>
</feature>
<evidence type="ECO:0000256" key="3">
    <source>
        <dbReference type="ARBA" id="ARBA00022840"/>
    </source>
</evidence>
<feature type="region of interest" description="Disordered" evidence="4">
    <location>
        <begin position="340"/>
        <end position="415"/>
    </location>
</feature>
<dbReference type="Gene3D" id="3.40.50.300">
    <property type="entry name" value="P-loop containing nucleotide triphosphate hydrolases"/>
    <property type="match status" value="1"/>
</dbReference>
<dbReference type="InterPro" id="IPR000523">
    <property type="entry name" value="Mg_chelatse_chII-like_cat_dom"/>
</dbReference>
<dbReference type="InterPro" id="IPR052989">
    <property type="entry name" value="Mg-chelatase_DI-like"/>
</dbReference>
<evidence type="ECO:0000256" key="4">
    <source>
        <dbReference type="SAM" id="MobiDB-lite"/>
    </source>
</evidence>
<keyword evidence="6" id="KW-0436">Ligase</keyword>
<dbReference type="SMART" id="SM00382">
    <property type="entry name" value="AAA"/>
    <property type="match status" value="1"/>
</dbReference>
<dbReference type="InterPro" id="IPR003593">
    <property type="entry name" value="AAA+_ATPase"/>
</dbReference>
<dbReference type="EC" id="6.6.1.1" evidence="6"/>
<dbReference type="InterPro" id="IPR002035">
    <property type="entry name" value="VWF_A"/>
</dbReference>
<dbReference type="PROSITE" id="PS50234">
    <property type="entry name" value="VWFA"/>
    <property type="match status" value="1"/>
</dbReference>
<dbReference type="InterPro" id="IPR027417">
    <property type="entry name" value="P-loop_NTPase"/>
</dbReference>
<feature type="domain" description="VWFA" evidence="5">
    <location>
        <begin position="481"/>
        <end position="669"/>
    </location>
</feature>
<gene>
    <name evidence="6" type="primary">chlD</name>
    <name evidence="6" type="ORF">MMAB1_3147</name>
</gene>
<accession>A0A0X8XZS6</accession>
<dbReference type="Pfam" id="PF17863">
    <property type="entry name" value="AAA_lid_2"/>
    <property type="match status" value="1"/>
</dbReference>
<name>A0A0X8XZS6_9EURY</name>
<protein>
    <submittedName>
        <fullName evidence="6">Magnesium chelatase subunit D</fullName>
        <ecNumber evidence="6">6.6.1.1</ecNumber>
    </submittedName>
</protein>
<dbReference type="Pfam" id="PF01078">
    <property type="entry name" value="Mg_chelatase"/>
    <property type="match status" value="1"/>
</dbReference>
<dbReference type="InterPro" id="IPR041702">
    <property type="entry name" value="BchD/ChlD_VWA"/>
</dbReference>
<dbReference type="EMBL" id="LT158599">
    <property type="protein sequence ID" value="CVK34360.1"/>
    <property type="molecule type" value="Genomic_DNA"/>
</dbReference>
<dbReference type="SUPFAM" id="SSF52540">
    <property type="entry name" value="P-loop containing nucleoside triphosphate hydrolases"/>
    <property type="match status" value="1"/>
</dbReference>
<dbReference type="GO" id="GO:0016851">
    <property type="term" value="F:magnesium chelatase activity"/>
    <property type="evidence" value="ECO:0007669"/>
    <property type="project" value="UniProtKB-EC"/>
</dbReference>
<dbReference type="CDD" id="cd01451">
    <property type="entry name" value="vWA_Magnesium_chelatase"/>
    <property type="match status" value="1"/>
</dbReference>
<organism evidence="6 7">
    <name type="scientific">Methanoculleus bourgensis</name>
    <dbReference type="NCBI Taxonomy" id="83986"/>
    <lineage>
        <taxon>Archaea</taxon>
        <taxon>Methanobacteriati</taxon>
        <taxon>Methanobacteriota</taxon>
        <taxon>Stenosarchaea group</taxon>
        <taxon>Methanomicrobia</taxon>
        <taxon>Methanomicrobiales</taxon>
        <taxon>Methanomicrobiaceae</taxon>
        <taxon>Methanoculleus</taxon>
    </lineage>
</organism>
<evidence type="ECO:0000259" key="5">
    <source>
        <dbReference type="PROSITE" id="PS50234"/>
    </source>
</evidence>
<keyword evidence="3" id="KW-0067">ATP-binding</keyword>
<dbReference type="KEGG" id="mema:MMAB1_3147"/>
<dbReference type="PANTHER" id="PTHR35023:SF1">
    <property type="entry name" value="MG-PROTOPORPHYRIN IX CHELATASE"/>
    <property type="match status" value="1"/>
</dbReference>
<proteinExistence type="inferred from homology"/>
<dbReference type="Gene3D" id="3.40.50.410">
    <property type="entry name" value="von Willebrand factor, type A domain"/>
    <property type="match status" value="1"/>
</dbReference>
<feature type="compositionally biased region" description="Basic and acidic residues" evidence="4">
    <location>
        <begin position="392"/>
        <end position="415"/>
    </location>
</feature>
<evidence type="ECO:0000313" key="7">
    <source>
        <dbReference type="Proteomes" id="UP000069850"/>
    </source>
</evidence>
<dbReference type="InterPro" id="IPR041628">
    <property type="entry name" value="ChlI/MoxR_AAA_lid"/>
</dbReference>
<dbReference type="GO" id="GO:0005524">
    <property type="term" value="F:ATP binding"/>
    <property type="evidence" value="ECO:0007669"/>
    <property type="project" value="UniProtKB-KW"/>
</dbReference>
<dbReference type="SUPFAM" id="SSF53300">
    <property type="entry name" value="vWA-like"/>
    <property type="match status" value="1"/>
</dbReference>
<dbReference type="Gene3D" id="1.10.8.80">
    <property type="entry name" value="Magnesium chelatase subunit I, C-Terminal domain"/>
    <property type="match status" value="1"/>
</dbReference>
<dbReference type="CDD" id="cd00009">
    <property type="entry name" value="AAA"/>
    <property type="match status" value="1"/>
</dbReference>
<dbReference type="Proteomes" id="UP000069850">
    <property type="component" value="Chromosome 1"/>
</dbReference>
<sequence length="682" mass="73257">MLYRAQRNVLPFTAIVGQKIMKRALILNAINPGIGGVLVRGEKGTAKSTAVRALAGVLPEIDVVRGCPYSCDPAGDGGICNACAEKKAAGEELETDRRRVRVVDLPLGVTEDRVVGTVDVERAIREGMVTIDPGILAAVNRGILYIDEVNLLDDHVADVLLDAAAMGVNVVEREGVSFSHPARFILVGTMNPEEGELRPQLLDRFGLQVTVEGIVDPAERVAVIRAAEAFERDPGECRQVYGVAQEELREKIVDARALLPSVTADDALLHAVAEACIRLGVRTHRADIAVVRTAKTIAALDGRTAVTRDDVREAMELALPHRMRRKPFEEPKIDPEDLDEALQNAGSGHDHPPRDGGDDAAGDEHPGGDGGESPPSGGSAAHETVLPVGDPIDVRKMSLPERRDTRERQRASGRRFETFSAGNAGRYVSARYPTGTGDVALDATLRAAAPHQVVRDHKGMAVAVQKEDIRERVRVGKVSVACVFVVDASGSMGATKRMESAKGAVLSMLLDSYRHRDRIGLVAFRGNSAEVLLPLCSSVDLAQKRLEDLPTGGKTPLGAGLMKGMEVLQQEQRKNGEVIPMMVVISDGRANVPLSGDVRHEVLGIAEEIRSQGIRTVVIDTEETGDSLLEFRLGYCRMVAEHAGGGYYPIADLSSGLLREITAAERDAMVHPARNSFTGRAA</sequence>
<dbReference type="Pfam" id="PF13519">
    <property type="entry name" value="VWA_2"/>
    <property type="match status" value="1"/>
</dbReference>
<dbReference type="AlphaFoldDB" id="A0A0X8XZS6"/>
<comment type="similarity">
    <text evidence="1">Belongs to the Mg-chelatase subunits D/I family.</text>
</comment>
<evidence type="ECO:0000256" key="2">
    <source>
        <dbReference type="ARBA" id="ARBA00022741"/>
    </source>
</evidence>
<dbReference type="PANTHER" id="PTHR35023">
    <property type="entry name" value="CHELATASE-RELATED"/>
    <property type="match status" value="1"/>
</dbReference>
<evidence type="ECO:0000313" key="6">
    <source>
        <dbReference type="EMBL" id="CVK34360.1"/>
    </source>
</evidence>
<dbReference type="SMART" id="SM00327">
    <property type="entry name" value="VWA"/>
    <property type="match status" value="1"/>
</dbReference>
<dbReference type="InterPro" id="IPR036465">
    <property type="entry name" value="vWFA_dom_sf"/>
</dbReference>
<keyword evidence="2" id="KW-0547">Nucleotide-binding</keyword>
<dbReference type="OrthoDB" id="25914at2157"/>
<dbReference type="GeneID" id="27138621"/>
<reference evidence="6 7" key="1">
    <citation type="submission" date="2016-01" db="EMBL/GenBank/DDBJ databases">
        <authorList>
            <person name="Manzoor S."/>
        </authorList>
    </citation>
    <scope>NUCLEOTIDE SEQUENCE [LARGE SCALE GENOMIC DNA]</scope>
    <source>
        <strain evidence="6">Methanoculleus sp MAB1</strain>
    </source>
</reference>